<evidence type="ECO:0000259" key="14">
    <source>
        <dbReference type="Pfam" id="PF00593"/>
    </source>
</evidence>
<protein>
    <submittedName>
        <fullName evidence="16">TonB-dependent receptor</fullName>
    </submittedName>
</protein>
<comment type="similarity">
    <text evidence="11 12">Belongs to the TonB-dependent receptor family.</text>
</comment>
<dbReference type="InterPro" id="IPR039426">
    <property type="entry name" value="TonB-dep_rcpt-like"/>
</dbReference>
<dbReference type="Pfam" id="PF00593">
    <property type="entry name" value="TonB_dep_Rec_b-barrel"/>
    <property type="match status" value="1"/>
</dbReference>
<dbReference type="GO" id="GO:0006826">
    <property type="term" value="P:iron ion transport"/>
    <property type="evidence" value="ECO:0007669"/>
    <property type="project" value="UniProtKB-KW"/>
</dbReference>
<feature type="domain" description="TonB-dependent receptor plug" evidence="15">
    <location>
        <begin position="54"/>
        <end position="162"/>
    </location>
</feature>
<dbReference type="InterPro" id="IPR012910">
    <property type="entry name" value="Plug_dom"/>
</dbReference>
<keyword evidence="4" id="KW-0410">Iron transport</keyword>
<dbReference type="Pfam" id="PF07715">
    <property type="entry name" value="Plug"/>
    <property type="match status" value="1"/>
</dbReference>
<keyword evidence="9 11" id="KW-0472">Membrane</keyword>
<evidence type="ECO:0000256" key="13">
    <source>
        <dbReference type="SAM" id="SignalP"/>
    </source>
</evidence>
<proteinExistence type="inferred from homology"/>
<dbReference type="Proteomes" id="UP000245916">
    <property type="component" value="Unassembled WGS sequence"/>
</dbReference>
<evidence type="ECO:0000256" key="3">
    <source>
        <dbReference type="ARBA" id="ARBA00022452"/>
    </source>
</evidence>
<evidence type="ECO:0000256" key="11">
    <source>
        <dbReference type="PROSITE-ProRule" id="PRU01360"/>
    </source>
</evidence>
<feature type="signal peptide" evidence="13">
    <location>
        <begin position="1"/>
        <end position="29"/>
    </location>
</feature>
<sequence>MPISFAAVLQGLTVLATGALCFAPTPANAQATTSASADKAAIIVTARRLEEPLQVVPISVTALDDDALHGMGAETLADVARAVPNLIVAPVGVLGAEQPAIRGIFSPAGSSTVGIYIDDVPIQIRSLGFAGNADIRTFDLVRVEVLRGPQGTLFGANSMGGTIRFITRQPDLHLSDVRTQAEIGFTKGGGISREINGAVGGPIVPGRLGFRAGAYYRLDAGYVDRVDRRSGALRERNINDVSALALRAGLKAAVGETVELTPSLLYQKSRRDDYPLFESNLGPHRQSALHRQPGEDEFILPSLTAKAALGGAELTSVTAYLDRDDRQVTDYSLTFGELVLGGLVPGLVPEGGTRSLTRVTQRSFTHETRLSSASAEAPLRWVVGAFYRRSRLGLTQSVVEPGISDLVESFFGASIEAVFGAPLLPGGISYRGTERVRETQLAGFGEVSWRLSDALEATAGVRVTRSRLGLRVLSEGPYAGGSITQPDERTQRETPVTPRFGLAYRPTQDWLLYASVGKGFRVGGANPPVPAGPCAADLRAFGRAEAPVSFNSDSLWSYEIGAKSSWSRRRLQLGLSLFHIDWDGIQQPVSLSDCGFSFVDNLGTARSRGFELEAEARPVPPLTLTAAIGYVDARFRSTILGGAMPSGERAIIVERGDRVPYVPRWTTRLAGGYRAALARSLEGFLAAEYQYSSRYRRAPSEVAVGYDPRVYRGEAYGNLLARAGMEGDGWTVSAFVDNLLDDRSILFSSADLVPATGAPLRQLTPRPRTIGFSGSLLF</sequence>
<dbReference type="OrthoDB" id="9760333at2"/>
<keyword evidence="10 11" id="KW-0998">Cell outer membrane</keyword>
<evidence type="ECO:0000256" key="9">
    <source>
        <dbReference type="ARBA" id="ARBA00023136"/>
    </source>
</evidence>
<dbReference type="PANTHER" id="PTHR32552">
    <property type="entry name" value="FERRICHROME IRON RECEPTOR-RELATED"/>
    <property type="match status" value="1"/>
</dbReference>
<dbReference type="Gene3D" id="2.40.170.20">
    <property type="entry name" value="TonB-dependent receptor, beta-barrel domain"/>
    <property type="match status" value="1"/>
</dbReference>
<keyword evidence="7" id="KW-0406">Ion transport</keyword>
<dbReference type="GO" id="GO:0009279">
    <property type="term" value="C:cell outer membrane"/>
    <property type="evidence" value="ECO:0007669"/>
    <property type="project" value="UniProtKB-SubCell"/>
</dbReference>
<dbReference type="PANTHER" id="PTHR32552:SF81">
    <property type="entry name" value="TONB-DEPENDENT OUTER MEMBRANE RECEPTOR"/>
    <property type="match status" value="1"/>
</dbReference>
<keyword evidence="2 11" id="KW-0813">Transport</keyword>
<keyword evidence="8 12" id="KW-0798">TonB box</keyword>
<evidence type="ECO:0000256" key="10">
    <source>
        <dbReference type="ARBA" id="ARBA00023237"/>
    </source>
</evidence>
<keyword evidence="3 11" id="KW-1134">Transmembrane beta strand</keyword>
<organism evidence="16 17">
    <name type="scientific">Allosphingosinicella humi</name>
    <dbReference type="NCBI Taxonomy" id="2068657"/>
    <lineage>
        <taxon>Bacteria</taxon>
        <taxon>Pseudomonadati</taxon>
        <taxon>Pseudomonadota</taxon>
        <taxon>Alphaproteobacteria</taxon>
        <taxon>Sphingomonadales</taxon>
        <taxon>Sphingomonadaceae</taxon>
        <taxon>Allosphingosinicella</taxon>
    </lineage>
</organism>
<evidence type="ECO:0000313" key="16">
    <source>
        <dbReference type="EMBL" id="PWG01920.1"/>
    </source>
</evidence>
<dbReference type="EMBL" id="QFFF01000001">
    <property type="protein sequence ID" value="PWG01920.1"/>
    <property type="molecule type" value="Genomic_DNA"/>
</dbReference>
<evidence type="ECO:0000313" key="17">
    <source>
        <dbReference type="Proteomes" id="UP000245916"/>
    </source>
</evidence>
<keyword evidence="6" id="KW-0408">Iron</keyword>
<dbReference type="PROSITE" id="PS52016">
    <property type="entry name" value="TONB_DEPENDENT_REC_3"/>
    <property type="match status" value="1"/>
</dbReference>
<feature type="domain" description="TonB-dependent receptor-like beta-barrel" evidence="14">
    <location>
        <begin position="313"/>
        <end position="739"/>
    </location>
</feature>
<dbReference type="RefSeq" id="WP_109270060.1">
    <property type="nucleotide sequence ID" value="NZ_QFFF01000001.1"/>
</dbReference>
<keyword evidence="16" id="KW-0675">Receptor</keyword>
<evidence type="ECO:0000259" key="15">
    <source>
        <dbReference type="Pfam" id="PF07715"/>
    </source>
</evidence>
<evidence type="ECO:0000256" key="1">
    <source>
        <dbReference type="ARBA" id="ARBA00004571"/>
    </source>
</evidence>
<evidence type="ECO:0000256" key="4">
    <source>
        <dbReference type="ARBA" id="ARBA00022496"/>
    </source>
</evidence>
<gene>
    <name evidence="16" type="ORF">DF286_02800</name>
</gene>
<evidence type="ECO:0000256" key="12">
    <source>
        <dbReference type="RuleBase" id="RU003357"/>
    </source>
</evidence>
<accession>A0A2U2J0Q2</accession>
<dbReference type="InterPro" id="IPR036942">
    <property type="entry name" value="Beta-barrel_TonB_sf"/>
</dbReference>
<evidence type="ECO:0000256" key="6">
    <source>
        <dbReference type="ARBA" id="ARBA00023004"/>
    </source>
</evidence>
<keyword evidence="5 11" id="KW-0812">Transmembrane</keyword>
<feature type="chain" id="PRO_5015608166" evidence="13">
    <location>
        <begin position="30"/>
        <end position="778"/>
    </location>
</feature>
<reference evidence="16 17" key="1">
    <citation type="submission" date="2018-05" db="EMBL/GenBank/DDBJ databases">
        <title>Genome of Sphingosinicella humi QZX222.</title>
        <authorList>
            <person name="Qiao Z."/>
            <person name="Wang G."/>
        </authorList>
    </citation>
    <scope>NUCLEOTIDE SEQUENCE [LARGE SCALE GENOMIC DNA]</scope>
    <source>
        <strain evidence="16 17">QZX222</strain>
    </source>
</reference>
<dbReference type="AlphaFoldDB" id="A0A2U2J0Q2"/>
<comment type="subcellular location">
    <subcellularLocation>
        <location evidence="1 11">Cell outer membrane</location>
        <topology evidence="1 11">Multi-pass membrane protein</topology>
    </subcellularLocation>
</comment>
<evidence type="ECO:0000256" key="7">
    <source>
        <dbReference type="ARBA" id="ARBA00023065"/>
    </source>
</evidence>
<evidence type="ECO:0000256" key="5">
    <source>
        <dbReference type="ARBA" id="ARBA00022692"/>
    </source>
</evidence>
<comment type="caution">
    <text evidence="16">The sequence shown here is derived from an EMBL/GenBank/DDBJ whole genome shotgun (WGS) entry which is preliminary data.</text>
</comment>
<evidence type="ECO:0000256" key="8">
    <source>
        <dbReference type="ARBA" id="ARBA00023077"/>
    </source>
</evidence>
<dbReference type="SUPFAM" id="SSF56935">
    <property type="entry name" value="Porins"/>
    <property type="match status" value="1"/>
</dbReference>
<keyword evidence="13" id="KW-0732">Signal</keyword>
<dbReference type="InterPro" id="IPR000531">
    <property type="entry name" value="Beta-barrel_TonB"/>
</dbReference>
<evidence type="ECO:0000256" key="2">
    <source>
        <dbReference type="ARBA" id="ARBA00022448"/>
    </source>
</evidence>
<name>A0A2U2J0Q2_9SPHN</name>
<keyword evidence="17" id="KW-1185">Reference proteome</keyword>